<proteinExistence type="predicted"/>
<dbReference type="Proteomes" id="UP000538507">
    <property type="component" value="Unassembled WGS sequence"/>
</dbReference>
<accession>A0AAE2SW66</accession>
<protein>
    <submittedName>
        <fullName evidence="1">Uncharacterized protein</fullName>
    </submittedName>
</protein>
<dbReference type="EMBL" id="JACIGO010000002">
    <property type="protein sequence ID" value="MBB4290322.1"/>
    <property type="molecule type" value="Genomic_DNA"/>
</dbReference>
<organism evidence="1 2">
    <name type="scientific">Rhizobium leguminosarum</name>
    <dbReference type="NCBI Taxonomy" id="384"/>
    <lineage>
        <taxon>Bacteria</taxon>
        <taxon>Pseudomonadati</taxon>
        <taxon>Pseudomonadota</taxon>
        <taxon>Alphaproteobacteria</taxon>
        <taxon>Hyphomicrobiales</taxon>
        <taxon>Rhizobiaceae</taxon>
        <taxon>Rhizobium/Agrobacterium group</taxon>
        <taxon>Rhizobium</taxon>
    </lineage>
</organism>
<name>A0AAE2SW66_RHILE</name>
<sequence length="53" mass="5775">MSLPDAEHLVGIGLMRPLAGRQLNPLSQRFVDIAMELTSPTHRLESEPPAHSG</sequence>
<gene>
    <name evidence="1" type="ORF">GGE16_002362</name>
</gene>
<evidence type="ECO:0000313" key="2">
    <source>
        <dbReference type="Proteomes" id="UP000538507"/>
    </source>
</evidence>
<reference evidence="1 2" key="1">
    <citation type="submission" date="2020-08" db="EMBL/GenBank/DDBJ databases">
        <title>Genomic Encyclopedia of Type Strains, Phase IV (KMG-V): Genome sequencing to study the core and pangenomes of soil and plant-associated prokaryotes.</title>
        <authorList>
            <person name="Whitman W."/>
        </authorList>
    </citation>
    <scope>NUCLEOTIDE SEQUENCE [LARGE SCALE GENOMIC DNA]</scope>
    <source>
        <strain evidence="1 2">SEMIA 415</strain>
    </source>
</reference>
<dbReference type="AlphaFoldDB" id="A0AAE2SW66"/>
<comment type="caution">
    <text evidence="1">The sequence shown here is derived from an EMBL/GenBank/DDBJ whole genome shotgun (WGS) entry which is preliminary data.</text>
</comment>
<evidence type="ECO:0000313" key="1">
    <source>
        <dbReference type="EMBL" id="MBB4290322.1"/>
    </source>
</evidence>